<dbReference type="PANTHER" id="PTHR48079:SF6">
    <property type="entry name" value="NAD(P)-BINDING DOMAIN-CONTAINING PROTEIN-RELATED"/>
    <property type="match status" value="1"/>
</dbReference>
<dbReference type="EMBL" id="BPQB01000010">
    <property type="protein sequence ID" value="GJE88579.1"/>
    <property type="molecule type" value="Genomic_DNA"/>
</dbReference>
<organism evidence="3 4">
    <name type="scientific">Phanerochaete sordida</name>
    <dbReference type="NCBI Taxonomy" id="48140"/>
    <lineage>
        <taxon>Eukaryota</taxon>
        <taxon>Fungi</taxon>
        <taxon>Dikarya</taxon>
        <taxon>Basidiomycota</taxon>
        <taxon>Agaricomycotina</taxon>
        <taxon>Agaricomycetes</taxon>
        <taxon>Polyporales</taxon>
        <taxon>Phanerochaetaceae</taxon>
        <taxon>Phanerochaete</taxon>
    </lineage>
</organism>
<keyword evidence="1" id="KW-0812">Transmembrane</keyword>
<dbReference type="Pfam" id="PF13460">
    <property type="entry name" value="NAD_binding_10"/>
    <property type="match status" value="1"/>
</dbReference>
<accession>A0A9P3G6X3</accession>
<name>A0A9P3G6X3_9APHY</name>
<dbReference type="InterPro" id="IPR036291">
    <property type="entry name" value="NAD(P)-bd_dom_sf"/>
</dbReference>
<sequence length="350" mass="38446">MSSRIPVFLIGATGYIGGTVLCRLLAHSSANVFDITALIRSEDKAKGYESFGVKPVVGSWTDLALVERLAEQAHIVFSLACSDQLDVTRAILRGLKSRHAKLGDLPILIHTSGTGVLTEGAMTSGMYPTDVIYDDSDFEQLAKIKPTARHRNVDLAVIDADEQGYCWAYIVLPSTVYGIAKTPLVDAGLQNAYSLQIPRLIKASLDRGRAGMVGKGLALKPDIHIDDTADLYIILYDAIASRGPENVDHGSRGYYFGENGEHSWYDISNEIGHAMVPLGLCGDEEPTAFPEAELIKYFGSVEMGMYWGANSRARGTHSRSLGWQPKYTKEDMIRSIRPELEVFLKERTVM</sequence>
<dbReference type="GO" id="GO:0004029">
    <property type="term" value="F:aldehyde dehydrogenase (NAD+) activity"/>
    <property type="evidence" value="ECO:0007669"/>
    <property type="project" value="TreeGrafter"/>
</dbReference>
<dbReference type="OrthoDB" id="10262413at2759"/>
<comment type="caution">
    <text evidence="3">The sequence shown here is derived from an EMBL/GenBank/DDBJ whole genome shotgun (WGS) entry which is preliminary data.</text>
</comment>
<protein>
    <submittedName>
        <fullName evidence="3">Nucleoside-diphosphate-sugar epimerase-like protein</fullName>
    </submittedName>
</protein>
<evidence type="ECO:0000313" key="3">
    <source>
        <dbReference type="EMBL" id="GJE88579.1"/>
    </source>
</evidence>
<dbReference type="GO" id="GO:0005737">
    <property type="term" value="C:cytoplasm"/>
    <property type="evidence" value="ECO:0007669"/>
    <property type="project" value="TreeGrafter"/>
</dbReference>
<proteinExistence type="predicted"/>
<feature type="transmembrane region" description="Helical" evidence="1">
    <location>
        <begin position="7"/>
        <end position="26"/>
    </location>
</feature>
<dbReference type="SUPFAM" id="SSF51735">
    <property type="entry name" value="NAD(P)-binding Rossmann-fold domains"/>
    <property type="match status" value="1"/>
</dbReference>
<dbReference type="InterPro" id="IPR051783">
    <property type="entry name" value="NAD(P)-dependent_oxidoreduct"/>
</dbReference>
<evidence type="ECO:0000313" key="4">
    <source>
        <dbReference type="Proteomes" id="UP000703269"/>
    </source>
</evidence>
<gene>
    <name evidence="3" type="ORF">PsYK624_046620</name>
</gene>
<dbReference type="AlphaFoldDB" id="A0A9P3G6X3"/>
<keyword evidence="1" id="KW-0472">Membrane</keyword>
<dbReference type="InterPro" id="IPR016040">
    <property type="entry name" value="NAD(P)-bd_dom"/>
</dbReference>
<feature type="domain" description="NAD(P)-binding" evidence="2">
    <location>
        <begin position="11"/>
        <end position="99"/>
    </location>
</feature>
<dbReference type="Proteomes" id="UP000703269">
    <property type="component" value="Unassembled WGS sequence"/>
</dbReference>
<dbReference type="Gene3D" id="3.40.50.720">
    <property type="entry name" value="NAD(P)-binding Rossmann-like Domain"/>
    <property type="match status" value="1"/>
</dbReference>
<keyword evidence="4" id="KW-1185">Reference proteome</keyword>
<dbReference type="PANTHER" id="PTHR48079">
    <property type="entry name" value="PROTEIN YEEZ"/>
    <property type="match status" value="1"/>
</dbReference>
<keyword evidence="1" id="KW-1133">Transmembrane helix</keyword>
<evidence type="ECO:0000259" key="2">
    <source>
        <dbReference type="Pfam" id="PF13460"/>
    </source>
</evidence>
<reference evidence="3 4" key="1">
    <citation type="submission" date="2021-08" db="EMBL/GenBank/DDBJ databases">
        <title>Draft Genome Sequence of Phanerochaete sordida strain YK-624.</title>
        <authorList>
            <person name="Mori T."/>
            <person name="Dohra H."/>
            <person name="Suzuki T."/>
            <person name="Kawagishi H."/>
            <person name="Hirai H."/>
        </authorList>
    </citation>
    <scope>NUCLEOTIDE SEQUENCE [LARGE SCALE GENOMIC DNA]</scope>
    <source>
        <strain evidence="3 4">YK-624</strain>
    </source>
</reference>
<evidence type="ECO:0000256" key="1">
    <source>
        <dbReference type="SAM" id="Phobius"/>
    </source>
</evidence>